<dbReference type="SUPFAM" id="SSF57667">
    <property type="entry name" value="beta-beta-alpha zinc fingers"/>
    <property type="match status" value="8"/>
</dbReference>
<feature type="domain" description="C2H2-type" evidence="6">
    <location>
        <begin position="96"/>
        <end position="118"/>
    </location>
</feature>
<accession>A0A1J1HFX0</accession>
<reference evidence="7 8" key="1">
    <citation type="submission" date="2015-04" db="EMBL/GenBank/DDBJ databases">
        <authorList>
            <person name="Syromyatnikov M.Y."/>
            <person name="Popov V.N."/>
        </authorList>
    </citation>
    <scope>NUCLEOTIDE SEQUENCE [LARGE SCALE GENOMIC DNA]</scope>
</reference>
<feature type="domain" description="C2H2-type" evidence="6">
    <location>
        <begin position="39"/>
        <end position="66"/>
    </location>
</feature>
<evidence type="ECO:0000313" key="8">
    <source>
        <dbReference type="Proteomes" id="UP000183832"/>
    </source>
</evidence>
<dbReference type="GO" id="GO:1990837">
    <property type="term" value="F:sequence-specific double-stranded DNA binding"/>
    <property type="evidence" value="ECO:0007669"/>
    <property type="project" value="UniProtKB-ARBA"/>
</dbReference>
<evidence type="ECO:0000256" key="3">
    <source>
        <dbReference type="ARBA" id="ARBA00022771"/>
    </source>
</evidence>
<dbReference type="Pfam" id="PF00096">
    <property type="entry name" value="zf-C2H2"/>
    <property type="match status" value="7"/>
</dbReference>
<dbReference type="SMART" id="SM00355">
    <property type="entry name" value="ZnF_C2H2"/>
    <property type="match status" value="17"/>
</dbReference>
<keyword evidence="3 5" id="KW-0863">Zinc-finger</keyword>
<organism evidence="7 8">
    <name type="scientific">Clunio marinus</name>
    <dbReference type="NCBI Taxonomy" id="568069"/>
    <lineage>
        <taxon>Eukaryota</taxon>
        <taxon>Metazoa</taxon>
        <taxon>Ecdysozoa</taxon>
        <taxon>Arthropoda</taxon>
        <taxon>Hexapoda</taxon>
        <taxon>Insecta</taxon>
        <taxon>Pterygota</taxon>
        <taxon>Neoptera</taxon>
        <taxon>Endopterygota</taxon>
        <taxon>Diptera</taxon>
        <taxon>Nematocera</taxon>
        <taxon>Chironomoidea</taxon>
        <taxon>Chironomidae</taxon>
        <taxon>Clunio</taxon>
    </lineage>
</organism>
<dbReference type="InterPro" id="IPR013087">
    <property type="entry name" value="Znf_C2H2_type"/>
</dbReference>
<dbReference type="STRING" id="568069.A0A1J1HFX0"/>
<evidence type="ECO:0000256" key="2">
    <source>
        <dbReference type="ARBA" id="ARBA00022737"/>
    </source>
</evidence>
<feature type="domain" description="C2H2-type" evidence="6">
    <location>
        <begin position="332"/>
        <end position="354"/>
    </location>
</feature>
<feature type="domain" description="C2H2-type" evidence="6">
    <location>
        <begin position="238"/>
        <end position="261"/>
    </location>
</feature>
<evidence type="ECO:0000256" key="5">
    <source>
        <dbReference type="PROSITE-ProRule" id="PRU00042"/>
    </source>
</evidence>
<evidence type="ECO:0000259" key="6">
    <source>
        <dbReference type="PROSITE" id="PS50157"/>
    </source>
</evidence>
<proteinExistence type="predicted"/>
<keyword evidence="4" id="KW-0862">Zinc</keyword>
<keyword evidence="8" id="KW-1185">Reference proteome</keyword>
<dbReference type="OrthoDB" id="2687452at2759"/>
<dbReference type="FunFam" id="3.30.160.60:FF:000100">
    <property type="entry name" value="Zinc finger 45-like"/>
    <property type="match status" value="2"/>
</dbReference>
<feature type="domain" description="C2H2-type" evidence="6">
    <location>
        <begin position="209"/>
        <end position="237"/>
    </location>
</feature>
<dbReference type="GO" id="GO:0008270">
    <property type="term" value="F:zinc ion binding"/>
    <property type="evidence" value="ECO:0007669"/>
    <property type="project" value="UniProtKB-KW"/>
</dbReference>
<dbReference type="PANTHER" id="PTHR24379:SF121">
    <property type="entry name" value="C2H2-TYPE DOMAIN-CONTAINING PROTEIN"/>
    <property type="match status" value="1"/>
</dbReference>
<feature type="domain" description="C2H2-type" evidence="6">
    <location>
        <begin position="389"/>
        <end position="416"/>
    </location>
</feature>
<dbReference type="PROSITE" id="PS00028">
    <property type="entry name" value="ZINC_FINGER_C2H2_1"/>
    <property type="match status" value="8"/>
</dbReference>
<dbReference type="Pfam" id="PF13894">
    <property type="entry name" value="zf-C2H2_4"/>
    <property type="match status" value="2"/>
</dbReference>
<dbReference type="FunFam" id="3.30.160.60:FF:000110">
    <property type="entry name" value="Zinc finger protein-like"/>
    <property type="match status" value="3"/>
</dbReference>
<name>A0A1J1HFX0_9DIPT</name>
<gene>
    <name evidence="7" type="ORF">CLUMA_CG000587</name>
</gene>
<feature type="domain" description="C2H2-type" evidence="6">
    <location>
        <begin position="446"/>
        <end position="468"/>
    </location>
</feature>
<evidence type="ECO:0000256" key="4">
    <source>
        <dbReference type="ARBA" id="ARBA00022833"/>
    </source>
</evidence>
<dbReference type="InterPro" id="IPR036236">
    <property type="entry name" value="Znf_C2H2_sf"/>
</dbReference>
<keyword evidence="2" id="KW-0677">Repeat</keyword>
<dbReference type="PROSITE" id="PS50157">
    <property type="entry name" value="ZINC_FINGER_C2H2_2"/>
    <property type="match status" value="10"/>
</dbReference>
<dbReference type="AlphaFoldDB" id="A0A1J1HFX0"/>
<dbReference type="Gene3D" id="3.30.160.60">
    <property type="entry name" value="Classic Zinc Finger"/>
    <property type="match status" value="9"/>
</dbReference>
<evidence type="ECO:0000256" key="1">
    <source>
        <dbReference type="ARBA" id="ARBA00022723"/>
    </source>
</evidence>
<dbReference type="EMBL" id="CVRI01000002">
    <property type="protein sequence ID" value="CRK86755.1"/>
    <property type="molecule type" value="Genomic_DNA"/>
</dbReference>
<dbReference type="FunFam" id="3.30.160.60:FF:000303">
    <property type="entry name" value="Zinc finger protein 41"/>
    <property type="match status" value="1"/>
</dbReference>
<evidence type="ECO:0000313" key="7">
    <source>
        <dbReference type="EMBL" id="CRK86755.1"/>
    </source>
</evidence>
<feature type="domain" description="C2H2-type" evidence="6">
    <location>
        <begin position="476"/>
        <end position="501"/>
    </location>
</feature>
<keyword evidence="1" id="KW-0479">Metal-binding</keyword>
<sequence>MQTHKEGKCRLPCKVCGKIINKDSLKQHLDGVHLNIKPYRCEICRNTFTTKSNLVHHMKMHKELKCRLPCKFCGKIINKDSLKQHLDSVHLNIKPYQCDICGKTFPSKFSVGRHLNNHEEFLSKHLTCALCGRMFRTEEHLNKHKRRPCRLPCEVCGKILRYYTLKQHLNKVHLNLKPYQCDICGKAFKDRPIIVNHMNTHKEFRTRDFRCQICGTSYLNKRDIEFHLLNHHEGPKHLTCSLCGRTFRTEKGLKNHKLLPHRLPCEVCGKMFRKNALQQHLNVVHFNIKPYQCDICGRKCSKEHLAHHVTTHIGLEHRTKHLNRVHLNIKPNQCEICRKTFSNKSNLVRHMKMHEELNCRLPCKVCGKIINKDSLKQHLDGVHLNIKPYRCEICRNTFTTKSNLVHHMKMHKELKCRLPCKFCGKIINKDSLKQHLDSVHLNIKPYQCDICGKTFPSKFSVGRHLNNHEEFLSKHLTCALCGRMFRTEEHLNEHNSRPCRHRRKVLRKLNERHSVDSSKHDP</sequence>
<feature type="domain" description="C2H2-type" evidence="6">
    <location>
        <begin position="126"/>
        <end position="146"/>
    </location>
</feature>
<dbReference type="PANTHER" id="PTHR24379">
    <property type="entry name" value="KRAB AND ZINC FINGER DOMAIN-CONTAINING"/>
    <property type="match status" value="1"/>
</dbReference>
<dbReference type="Proteomes" id="UP000183832">
    <property type="component" value="Unassembled WGS sequence"/>
</dbReference>
<protein>
    <submittedName>
        <fullName evidence="7">CLUMA_CG000587, isoform A</fullName>
    </submittedName>
</protein>
<feature type="domain" description="C2H2-type" evidence="6">
    <location>
        <begin position="179"/>
        <end position="206"/>
    </location>
</feature>